<evidence type="ECO:0000256" key="11">
    <source>
        <dbReference type="ARBA" id="ARBA00023136"/>
    </source>
</evidence>
<dbReference type="RefSeq" id="WP_054639572.1">
    <property type="nucleotide sequence ID" value="NZ_BBAL01000007.1"/>
</dbReference>
<evidence type="ECO:0000256" key="3">
    <source>
        <dbReference type="ARBA" id="ARBA00022676"/>
    </source>
</evidence>
<dbReference type="GO" id="GO:0016020">
    <property type="term" value="C:membrane"/>
    <property type="evidence" value="ECO:0007669"/>
    <property type="project" value="InterPro"/>
</dbReference>
<keyword evidence="3" id="KW-0328">Glycosyltransferase</keyword>
<dbReference type="GO" id="GO:0050650">
    <property type="term" value="P:chondroitin sulfate proteoglycan biosynthetic process"/>
    <property type="evidence" value="ECO:0007669"/>
    <property type="project" value="TreeGrafter"/>
</dbReference>
<comment type="caution">
    <text evidence="15">The sequence shown here is derived from an EMBL/GenBank/DDBJ whole genome shotgun (WGS) entry which is preliminary data.</text>
</comment>
<organism evidence="15 16">
    <name type="scientific">Lactococcus fujiensis JCM 16395</name>
    <dbReference type="NCBI Taxonomy" id="1291764"/>
    <lineage>
        <taxon>Bacteria</taxon>
        <taxon>Bacillati</taxon>
        <taxon>Bacillota</taxon>
        <taxon>Bacilli</taxon>
        <taxon>Lactobacillales</taxon>
        <taxon>Streptococcaceae</taxon>
        <taxon>Lactococcus</taxon>
    </lineage>
</organism>
<keyword evidence="11" id="KW-0472">Membrane</keyword>
<keyword evidence="9" id="KW-1133">Transmembrane helix</keyword>
<reference evidence="15 16" key="1">
    <citation type="submission" date="2014-12" db="EMBL/GenBank/DDBJ databases">
        <title>Draft genome sequences of 10 type strains of Lactococcus.</title>
        <authorList>
            <person name="Sun Z."/>
            <person name="Zhong Z."/>
            <person name="Liu W."/>
            <person name="Zhang W."/>
            <person name="Zhang H."/>
        </authorList>
    </citation>
    <scope>NUCLEOTIDE SEQUENCE [LARGE SCALE GENOMIC DNA]</scope>
    <source>
        <strain evidence="15 16">JCM 16395</strain>
    </source>
</reference>
<evidence type="ECO:0000256" key="12">
    <source>
        <dbReference type="ARBA" id="ARBA00023157"/>
    </source>
</evidence>
<evidence type="ECO:0000256" key="8">
    <source>
        <dbReference type="ARBA" id="ARBA00022968"/>
    </source>
</evidence>
<accession>A0A2A5RMC4</accession>
<keyword evidence="8" id="KW-0735">Signal-anchor</keyword>
<evidence type="ECO:0000256" key="5">
    <source>
        <dbReference type="ARBA" id="ARBA00022692"/>
    </source>
</evidence>
<evidence type="ECO:0000256" key="9">
    <source>
        <dbReference type="ARBA" id="ARBA00022989"/>
    </source>
</evidence>
<proteinExistence type="predicted"/>
<sequence length="289" mass="34287">MHAYLILAHRQDETLRFLISSIDDKRNELFVHLDKKAGPIDTAVFRTQHCHLHFVQRMDTNWGSFSLVLAELSLLTEATRMGHHAYYHLLSGQDLPIKDQGQIHQFFEKNMGKEFVSFDQNFEFDYRVHYFYPIQKRLQTGMWGRKCNVALQKIQQFLNIRRNQKINFFSGSQWFSISDDCARYVVGQANWIKKVFHHGFATDEIFLQTVLMDSTFSQHFYHSPTHDKDFKHLSTKNEIDCLRLVNWENGKPAIFKSENLQEIINSECLFARKFDEKVDMKIIERVTRN</sequence>
<keyword evidence="4 15" id="KW-0808">Transferase</keyword>
<keyword evidence="10" id="KW-0333">Golgi apparatus</keyword>
<evidence type="ECO:0000256" key="10">
    <source>
        <dbReference type="ARBA" id="ARBA00023034"/>
    </source>
</evidence>
<dbReference type="STRING" id="1291764.GCA_001311235_02061"/>
<dbReference type="EMBL" id="JXJU01000004">
    <property type="protein sequence ID" value="PCS00442.1"/>
    <property type="molecule type" value="Genomic_DNA"/>
</dbReference>
<keyword evidence="16" id="KW-1185">Reference proteome</keyword>
<dbReference type="GO" id="GO:0030158">
    <property type="term" value="F:protein xylosyltransferase activity"/>
    <property type="evidence" value="ECO:0007669"/>
    <property type="project" value="InterPro"/>
</dbReference>
<evidence type="ECO:0000256" key="6">
    <source>
        <dbReference type="ARBA" id="ARBA00022723"/>
    </source>
</evidence>
<keyword evidence="6" id="KW-0479">Metal-binding</keyword>
<keyword evidence="12" id="KW-1015">Disulfide bond</keyword>
<keyword evidence="7" id="KW-0256">Endoplasmic reticulum</keyword>
<comment type="subcellular location">
    <subcellularLocation>
        <location evidence="2">Endoplasmic reticulum membrane</location>
        <topology evidence="2">Single-pass type II membrane protein</topology>
    </subcellularLocation>
    <subcellularLocation>
        <location evidence="1">Golgi apparatus membrane</location>
        <topology evidence="1">Single-pass type II membrane protein</topology>
    </subcellularLocation>
</comment>
<dbReference type="AlphaFoldDB" id="A0A2A5RMC4"/>
<dbReference type="InterPro" id="IPR003406">
    <property type="entry name" value="Glyco_trans_14"/>
</dbReference>
<dbReference type="OrthoDB" id="7943907at2"/>
<evidence type="ECO:0000256" key="4">
    <source>
        <dbReference type="ARBA" id="ARBA00022679"/>
    </source>
</evidence>
<evidence type="ECO:0000256" key="2">
    <source>
        <dbReference type="ARBA" id="ARBA00004648"/>
    </source>
</evidence>
<evidence type="ECO:0000256" key="1">
    <source>
        <dbReference type="ARBA" id="ARBA00004323"/>
    </source>
</evidence>
<dbReference type="GO" id="GO:0015012">
    <property type="term" value="P:heparan sulfate proteoglycan biosynthetic process"/>
    <property type="evidence" value="ECO:0007669"/>
    <property type="project" value="TreeGrafter"/>
</dbReference>
<dbReference type="GO" id="GO:0046872">
    <property type="term" value="F:metal ion binding"/>
    <property type="evidence" value="ECO:0007669"/>
    <property type="project" value="UniProtKB-KW"/>
</dbReference>
<dbReference type="PANTHER" id="PTHR46025">
    <property type="entry name" value="XYLOSYLTRANSFERASE OXT"/>
    <property type="match status" value="1"/>
</dbReference>
<evidence type="ECO:0000256" key="14">
    <source>
        <dbReference type="ARBA" id="ARBA00042865"/>
    </source>
</evidence>
<evidence type="ECO:0000313" key="15">
    <source>
        <dbReference type="EMBL" id="PCS00442.1"/>
    </source>
</evidence>
<dbReference type="Proteomes" id="UP000218181">
    <property type="component" value="Unassembled WGS sequence"/>
</dbReference>
<keyword evidence="13" id="KW-0325">Glycoprotein</keyword>
<dbReference type="Pfam" id="PF02485">
    <property type="entry name" value="Branch"/>
    <property type="match status" value="1"/>
</dbReference>
<dbReference type="PANTHER" id="PTHR46025:SF3">
    <property type="entry name" value="XYLOSYLTRANSFERASE OXT"/>
    <property type="match status" value="1"/>
</dbReference>
<gene>
    <name evidence="15" type="ORF">RT41_GL001329</name>
</gene>
<evidence type="ECO:0000313" key="16">
    <source>
        <dbReference type="Proteomes" id="UP000218181"/>
    </source>
</evidence>
<evidence type="ECO:0000256" key="7">
    <source>
        <dbReference type="ARBA" id="ARBA00022824"/>
    </source>
</evidence>
<evidence type="ECO:0000256" key="13">
    <source>
        <dbReference type="ARBA" id="ARBA00023180"/>
    </source>
</evidence>
<dbReference type="InterPro" id="IPR043538">
    <property type="entry name" value="XYLT"/>
</dbReference>
<name>A0A2A5RMC4_9LACT</name>
<keyword evidence="5" id="KW-0812">Transmembrane</keyword>
<protein>
    <recommendedName>
        <fullName evidence="14">Peptide O-xylosyltransferase</fullName>
    </recommendedName>
</protein>